<dbReference type="InterPro" id="IPR030381">
    <property type="entry name" value="G_DYNAMIN_dom"/>
</dbReference>
<evidence type="ECO:0000256" key="1">
    <source>
        <dbReference type="SAM" id="MobiDB-lite"/>
    </source>
</evidence>
<dbReference type="FunFam" id="3.40.50.300:FF:003865">
    <property type="entry name" value="Dynamin-like protein B"/>
    <property type="match status" value="1"/>
</dbReference>
<evidence type="ECO:0000313" key="4">
    <source>
        <dbReference type="Proteomes" id="UP001344447"/>
    </source>
</evidence>
<feature type="region of interest" description="Disordered" evidence="1">
    <location>
        <begin position="535"/>
        <end position="568"/>
    </location>
</feature>
<dbReference type="GO" id="GO:0005525">
    <property type="term" value="F:GTP binding"/>
    <property type="evidence" value="ECO:0007669"/>
    <property type="project" value="InterPro"/>
</dbReference>
<dbReference type="Gene3D" id="3.40.50.300">
    <property type="entry name" value="P-loop containing nucleotide triphosphate hydrolases"/>
    <property type="match status" value="1"/>
</dbReference>
<dbReference type="GO" id="GO:0008017">
    <property type="term" value="F:microtubule binding"/>
    <property type="evidence" value="ECO:0007669"/>
    <property type="project" value="TreeGrafter"/>
</dbReference>
<evidence type="ECO:0000313" key="3">
    <source>
        <dbReference type="EMBL" id="KAK5580476.1"/>
    </source>
</evidence>
<comment type="caution">
    <text evidence="3">The sequence shown here is derived from an EMBL/GenBank/DDBJ whole genome shotgun (WGS) entry which is preliminary data.</text>
</comment>
<dbReference type="PROSITE" id="PS51718">
    <property type="entry name" value="G_DYNAMIN_2"/>
    <property type="match status" value="1"/>
</dbReference>
<dbReference type="GO" id="GO:0005737">
    <property type="term" value="C:cytoplasm"/>
    <property type="evidence" value="ECO:0007669"/>
    <property type="project" value="TreeGrafter"/>
</dbReference>
<dbReference type="InterPro" id="IPR022812">
    <property type="entry name" value="Dynamin"/>
</dbReference>
<proteinExistence type="predicted"/>
<gene>
    <name evidence="3" type="ORF">RB653_000494</name>
</gene>
<accession>A0AAN7YVZ3</accession>
<organism evidence="3 4">
    <name type="scientific">Dictyostelium firmibasis</name>
    <dbReference type="NCBI Taxonomy" id="79012"/>
    <lineage>
        <taxon>Eukaryota</taxon>
        <taxon>Amoebozoa</taxon>
        <taxon>Evosea</taxon>
        <taxon>Eumycetozoa</taxon>
        <taxon>Dictyostelia</taxon>
        <taxon>Dictyosteliales</taxon>
        <taxon>Dictyosteliaceae</taxon>
        <taxon>Dictyostelium</taxon>
    </lineage>
</organism>
<dbReference type="AlphaFoldDB" id="A0AAN7YVZ3"/>
<dbReference type="GO" id="GO:0003924">
    <property type="term" value="F:GTPase activity"/>
    <property type="evidence" value="ECO:0007669"/>
    <property type="project" value="TreeGrafter"/>
</dbReference>
<evidence type="ECO:0000259" key="2">
    <source>
        <dbReference type="PROSITE" id="PS51718"/>
    </source>
</evidence>
<feature type="region of interest" description="Disordered" evidence="1">
    <location>
        <begin position="664"/>
        <end position="687"/>
    </location>
</feature>
<name>A0AAN7YVZ3_9MYCE</name>
<dbReference type="Pfam" id="PF00350">
    <property type="entry name" value="Dynamin_N"/>
    <property type="match status" value="1"/>
</dbReference>
<reference evidence="3 4" key="1">
    <citation type="submission" date="2023-11" db="EMBL/GenBank/DDBJ databases">
        <title>Dfirmibasis_genome.</title>
        <authorList>
            <person name="Edelbroek B."/>
            <person name="Kjellin J."/>
            <person name="Jerlstrom-Hultqvist J."/>
            <person name="Soderbom F."/>
        </authorList>
    </citation>
    <scope>NUCLEOTIDE SEQUENCE [LARGE SCALE GENOMIC DNA]</scope>
    <source>
        <strain evidence="3 4">TNS-C-14</strain>
    </source>
</reference>
<dbReference type="EMBL" id="JAVFKY010000002">
    <property type="protein sequence ID" value="KAK5580476.1"/>
    <property type="molecule type" value="Genomic_DNA"/>
</dbReference>
<feature type="compositionally biased region" description="Low complexity" evidence="1">
    <location>
        <begin position="551"/>
        <end position="568"/>
    </location>
</feature>
<sequence>MDRQSVVKSTAIPFPLNFDNEKYDDMYKAYNKIMVLARDLNAFIETPEFVFIGKDGNGKSALIESFIGFPMMIGEGSSLRPLHITLMNNARCEEPIVTFKRDRALDSYEVDVQVDISMVSNEINKRNQKSSIPIEVTIEYRYYLNMLLIEPPSVSIQPTNAITIQGQSMTSPANQLANKIAKLSIGNEMGEMINQYTKANNRTLVFVETSSIGGANTSEMLELAKKLDYKLDRSIFVFNKFHSLLTGDQPFTNGRDANRFLGSPSIGAPTFFTTLPTTAQRSQCSTKEQLIEVCDQLQQKDLSILEQLQFDKKYERNVGLSSFRHWISEFTWRKYLDSVPEVLKRLNSFRTTSEDQLHQVRQQLERTNAVTLRQIANSYVSIEFIQCIEKLVTRTLEGNPSLNGQTLEEEKSQDEAGDWYDHNGKIIELNDETLVTFHDNKLYGGQQFERLLTEFKCITEVIELEELSISEVACAIGSNRPSNASVIAWAASDLAQKKIKEALLPLVDQLFKRATYILRRLVDIVDRMIENKKKSSFRRHGNSTSLFQDNSSPSQSQSQSSSISQSTSLSSENMIYGIQSMNGSDSGISRPSHENTIVNVEDHPYFIYSVKEMYFKYVDQIAADCKNKCMDEFYTTRLIYWDLQSNKDLKKFCTDSPCVSLNNSGVSNNNSKSTTSSTSGNSHSLNPKETHAMVTELASKLFQDIRNRMSKNIMLKCYNYFLIPMQMDLKLNIQDNITKLSDAMLEEIFEIQTTKERLREDEQHLAQICNQFIQQEENYKKYSQSFSHPFPSAVRN</sequence>
<keyword evidence="4" id="KW-1185">Reference proteome</keyword>
<dbReference type="GO" id="GO:0016020">
    <property type="term" value="C:membrane"/>
    <property type="evidence" value="ECO:0007669"/>
    <property type="project" value="TreeGrafter"/>
</dbReference>
<dbReference type="GO" id="GO:0005874">
    <property type="term" value="C:microtubule"/>
    <property type="evidence" value="ECO:0007669"/>
    <property type="project" value="TreeGrafter"/>
</dbReference>
<dbReference type="PANTHER" id="PTHR11566">
    <property type="entry name" value="DYNAMIN"/>
    <property type="match status" value="1"/>
</dbReference>
<dbReference type="SUPFAM" id="SSF52540">
    <property type="entry name" value="P-loop containing nucleoside triphosphate hydrolases"/>
    <property type="match status" value="1"/>
</dbReference>
<feature type="compositionally biased region" description="Low complexity" evidence="1">
    <location>
        <begin position="664"/>
        <end position="685"/>
    </location>
</feature>
<protein>
    <recommendedName>
        <fullName evidence="2">Dynamin-type G domain-containing protein</fullName>
    </recommendedName>
</protein>
<dbReference type="PANTHER" id="PTHR11566:SF204">
    <property type="entry name" value="DYNAMIN-LIKE PROTEIN B"/>
    <property type="match status" value="1"/>
</dbReference>
<dbReference type="InterPro" id="IPR045063">
    <property type="entry name" value="Dynamin_N"/>
</dbReference>
<dbReference type="Proteomes" id="UP001344447">
    <property type="component" value="Unassembled WGS sequence"/>
</dbReference>
<dbReference type="InterPro" id="IPR027417">
    <property type="entry name" value="P-loop_NTPase"/>
</dbReference>
<feature type="domain" description="Dynamin-type G" evidence="2">
    <location>
        <begin position="43"/>
        <end position="340"/>
    </location>
</feature>